<keyword evidence="1" id="KW-1133">Transmembrane helix</keyword>
<evidence type="ECO:0000256" key="1">
    <source>
        <dbReference type="SAM" id="Phobius"/>
    </source>
</evidence>
<evidence type="ECO:0000313" key="3">
    <source>
        <dbReference type="Proteomes" id="UP000199050"/>
    </source>
</evidence>
<dbReference type="EMBL" id="FNDX01000002">
    <property type="protein sequence ID" value="SDH91932.1"/>
    <property type="molecule type" value="Genomic_DNA"/>
</dbReference>
<dbReference type="PANTHER" id="PTHR37305:SF1">
    <property type="entry name" value="MEMBRANE PROTEIN"/>
    <property type="match status" value="1"/>
</dbReference>
<dbReference type="PANTHER" id="PTHR37305">
    <property type="entry name" value="INTEGRAL MEMBRANE PROTEIN-RELATED"/>
    <property type="match status" value="1"/>
</dbReference>
<dbReference type="GO" id="GO:0140359">
    <property type="term" value="F:ABC-type transporter activity"/>
    <property type="evidence" value="ECO:0007669"/>
    <property type="project" value="InterPro"/>
</dbReference>
<sequence length="264" mass="28212">MNMFWRELTAGRKALIIWSICMLLLVVSGMGKYTAYSSGGAGSDIFNQMPSSVKALLGIGTLDVTVMSGFYAMLFLYIELTAAIHAVLLGSSIIAKEEKEKTAEFLIAKPVSRSAIVTSKLLAALAQIVVLNLVTLISSILMVSAYNEGKDISGEIILFLISMFIVQLLFLTLGALLAAGISNPKSSGAAAAGILVGSFVISKITDLSDQLAVLKVLSPFKYFSYNRIVEGDGLNAFILLLSVLLAAGMAASAYFWYGKRELKL</sequence>
<dbReference type="AlphaFoldDB" id="A0A1G8GBX8"/>
<proteinExistence type="predicted"/>
<dbReference type="Proteomes" id="UP000199050">
    <property type="component" value="Unassembled WGS sequence"/>
</dbReference>
<keyword evidence="1" id="KW-0812">Transmembrane</keyword>
<feature type="transmembrane region" description="Helical" evidence="1">
    <location>
        <begin position="156"/>
        <end position="181"/>
    </location>
</feature>
<dbReference type="GO" id="GO:0005886">
    <property type="term" value="C:plasma membrane"/>
    <property type="evidence" value="ECO:0007669"/>
    <property type="project" value="UniProtKB-SubCell"/>
</dbReference>
<feature type="transmembrane region" description="Helical" evidence="1">
    <location>
        <begin position="55"/>
        <end position="78"/>
    </location>
</feature>
<keyword evidence="3" id="KW-1185">Reference proteome</keyword>
<reference evidence="3" key="1">
    <citation type="submission" date="2016-10" db="EMBL/GenBank/DDBJ databases">
        <authorList>
            <person name="Varghese N."/>
            <person name="Submissions S."/>
        </authorList>
    </citation>
    <scope>NUCLEOTIDE SEQUENCE [LARGE SCALE GENOMIC DNA]</scope>
    <source>
        <strain evidence="3">CGMCC 1.11012</strain>
    </source>
</reference>
<name>A0A1G8GBX8_9BACL</name>
<protein>
    <submittedName>
        <fullName evidence="2">ABC-2 type transport system permease protein</fullName>
    </submittedName>
</protein>
<keyword evidence="1" id="KW-0472">Membrane</keyword>
<dbReference type="RefSeq" id="WP_090711652.1">
    <property type="nucleotide sequence ID" value="NZ_CBCSKY010000013.1"/>
</dbReference>
<accession>A0A1G8GBX8</accession>
<dbReference type="OrthoDB" id="9800309at2"/>
<organism evidence="2 3">
    <name type="scientific">Paenibacillus typhae</name>
    <dbReference type="NCBI Taxonomy" id="1174501"/>
    <lineage>
        <taxon>Bacteria</taxon>
        <taxon>Bacillati</taxon>
        <taxon>Bacillota</taxon>
        <taxon>Bacilli</taxon>
        <taxon>Bacillales</taxon>
        <taxon>Paenibacillaceae</taxon>
        <taxon>Paenibacillus</taxon>
    </lineage>
</organism>
<dbReference type="STRING" id="1174501.SAMN05216192_10239"/>
<gene>
    <name evidence="2" type="ORF">SAMN05216192_10239</name>
</gene>
<dbReference type="Pfam" id="PF12679">
    <property type="entry name" value="ABC2_membrane_2"/>
    <property type="match status" value="1"/>
</dbReference>
<evidence type="ECO:0000313" key="2">
    <source>
        <dbReference type="EMBL" id="SDH91932.1"/>
    </source>
</evidence>
<feature type="transmembrane region" description="Helical" evidence="1">
    <location>
        <begin position="121"/>
        <end position="144"/>
    </location>
</feature>
<feature type="transmembrane region" description="Helical" evidence="1">
    <location>
        <begin position="236"/>
        <end position="257"/>
    </location>
</feature>